<dbReference type="AlphaFoldDB" id="A0A1Z3U320"/>
<dbReference type="GO" id="GO:0016998">
    <property type="term" value="P:cell wall macromolecule catabolic process"/>
    <property type="evidence" value="ECO:0007669"/>
    <property type="project" value="InterPro"/>
</dbReference>
<evidence type="ECO:0000256" key="1">
    <source>
        <dbReference type="ARBA" id="ARBA00010646"/>
    </source>
</evidence>
<evidence type="ECO:0000256" key="3">
    <source>
        <dbReference type="SAM" id="SignalP"/>
    </source>
</evidence>
<dbReference type="InterPro" id="IPR017853">
    <property type="entry name" value="GH"/>
</dbReference>
<dbReference type="PANTHER" id="PTHR34135:SF1">
    <property type="entry name" value="GLYCOSYL HYDROLASE FAMILY 25"/>
    <property type="match status" value="1"/>
</dbReference>
<dbReference type="GO" id="GO:0009253">
    <property type="term" value="P:peptidoglycan catabolic process"/>
    <property type="evidence" value="ECO:0007669"/>
    <property type="project" value="InterPro"/>
</dbReference>
<comment type="similarity">
    <text evidence="1">Belongs to the glycosyl hydrolase 25 family.</text>
</comment>
<dbReference type="EMBL" id="PNGG01000007">
    <property type="protein sequence ID" value="PMC17467.1"/>
    <property type="molecule type" value="Genomic_DNA"/>
</dbReference>
<sequence>MVSSLKKGLVTAGILGVSTLAITSTSHAAEQHKGTMGSGYQEYLQKHPEKAQKPDSNDQNGSPFRSAESGQTASGERVLDISEWQGQLTQAQVNQLKKNYDFIIIRGQYGSEYVDKTLEHNSALLDQAGMKFGVYSYSMYENAQDARYEAQTLYNRAPKASFYVNDFEQNSVTSGTTDEATSAWYDEMKSLAGNKKVLFYSYENFMLQNAANSVGDYDGYWMASYTNQEPSREKVLWQYTDSYYSPELQQNVDANYLDSNVNAQWFTS</sequence>
<dbReference type="Gene3D" id="3.20.20.80">
    <property type="entry name" value="Glycosidases"/>
    <property type="match status" value="1"/>
</dbReference>
<dbReference type="STRING" id="170573.GCA_001076995_00813"/>
<dbReference type="Proteomes" id="UP000235748">
    <property type="component" value="Unassembled WGS sequence"/>
</dbReference>
<feature type="compositionally biased region" description="Polar residues" evidence="2">
    <location>
        <begin position="57"/>
        <end position="74"/>
    </location>
</feature>
<evidence type="ECO:0000256" key="2">
    <source>
        <dbReference type="SAM" id="MobiDB-lite"/>
    </source>
</evidence>
<dbReference type="PANTHER" id="PTHR34135">
    <property type="entry name" value="LYSOZYME"/>
    <property type="match status" value="1"/>
</dbReference>
<reference evidence="4 5" key="1">
    <citation type="submission" date="2017-09" db="EMBL/GenBank/DDBJ databases">
        <title>Bacterial strain isolated from the female urinary microbiota.</title>
        <authorList>
            <person name="Thomas-White K."/>
            <person name="Kumar N."/>
            <person name="Forster S."/>
            <person name="Putonti C."/>
            <person name="Lawley T."/>
            <person name="Wolfe A.J."/>
        </authorList>
    </citation>
    <scope>NUCLEOTIDE SEQUENCE [LARGE SCALE GENOMIC DNA]</scope>
    <source>
        <strain evidence="4 5">UMB0834</strain>
    </source>
</reference>
<dbReference type="Pfam" id="PF01183">
    <property type="entry name" value="Glyco_hydro_25"/>
    <property type="match status" value="1"/>
</dbReference>
<dbReference type="GeneID" id="98298865"/>
<keyword evidence="3" id="KW-0732">Signal</keyword>
<dbReference type="GO" id="GO:0003796">
    <property type="term" value="F:lysozyme activity"/>
    <property type="evidence" value="ECO:0007669"/>
    <property type="project" value="InterPro"/>
</dbReference>
<feature type="signal peptide" evidence="3">
    <location>
        <begin position="1"/>
        <end position="28"/>
    </location>
</feature>
<feature type="region of interest" description="Disordered" evidence="2">
    <location>
        <begin position="45"/>
        <end position="76"/>
    </location>
</feature>
<dbReference type="RefSeq" id="WP_002472751.1">
    <property type="nucleotide sequence ID" value="NZ_CP022096.2"/>
</dbReference>
<name>A0A1Z3U320_9STAP</name>
<evidence type="ECO:0000313" key="4">
    <source>
        <dbReference type="EMBL" id="PMC17467.1"/>
    </source>
</evidence>
<evidence type="ECO:0000313" key="5">
    <source>
        <dbReference type="Proteomes" id="UP000235748"/>
    </source>
</evidence>
<dbReference type="KEGG" id="spet:CEP67_08765"/>
<dbReference type="SUPFAM" id="SSF51445">
    <property type="entry name" value="(Trans)glycosidases"/>
    <property type="match status" value="1"/>
</dbReference>
<feature type="compositionally biased region" description="Basic and acidic residues" evidence="2">
    <location>
        <begin position="45"/>
        <end position="56"/>
    </location>
</feature>
<dbReference type="PROSITE" id="PS51904">
    <property type="entry name" value="GLYCOSYL_HYDROL_F25_2"/>
    <property type="match status" value="1"/>
</dbReference>
<protein>
    <submittedName>
        <fullName evidence="4">Lysozyme</fullName>
    </submittedName>
</protein>
<accession>A0A1Z3U320</accession>
<proteinExistence type="inferred from homology"/>
<feature type="chain" id="PRO_5030038435" evidence="3">
    <location>
        <begin position="29"/>
        <end position="268"/>
    </location>
</feature>
<comment type="caution">
    <text evidence="4">The sequence shown here is derived from an EMBL/GenBank/DDBJ whole genome shotgun (WGS) entry which is preliminary data.</text>
</comment>
<dbReference type="GO" id="GO:0016052">
    <property type="term" value="P:carbohydrate catabolic process"/>
    <property type="evidence" value="ECO:0007669"/>
    <property type="project" value="TreeGrafter"/>
</dbReference>
<gene>
    <name evidence="4" type="ORF">CJ235_10665</name>
</gene>
<dbReference type="InterPro" id="IPR002053">
    <property type="entry name" value="Glyco_hydro_25"/>
</dbReference>
<organism evidence="4 5">
    <name type="scientific">Staphylococcus pettenkoferi</name>
    <dbReference type="NCBI Taxonomy" id="170573"/>
    <lineage>
        <taxon>Bacteria</taxon>
        <taxon>Bacillati</taxon>
        <taxon>Bacillota</taxon>
        <taxon>Bacilli</taxon>
        <taxon>Bacillales</taxon>
        <taxon>Staphylococcaceae</taxon>
        <taxon>Staphylococcus</taxon>
    </lineage>
</organism>